<accession>A0AAV2VP07</accession>
<dbReference type="InterPro" id="IPR017927">
    <property type="entry name" value="FAD-bd_FR_type"/>
</dbReference>
<evidence type="ECO:0000256" key="4">
    <source>
        <dbReference type="ARBA" id="ARBA00023797"/>
    </source>
</evidence>
<dbReference type="RefSeq" id="WP_022611542.1">
    <property type="nucleotide sequence ID" value="NZ_LK391965.1"/>
</dbReference>
<dbReference type="PANTHER" id="PTHR19384">
    <property type="entry name" value="NITRIC OXIDE SYNTHASE-RELATED"/>
    <property type="match status" value="1"/>
</dbReference>
<dbReference type="InterPro" id="IPR039261">
    <property type="entry name" value="FNR_nucleotide-bd"/>
</dbReference>
<gene>
    <name evidence="7" type="ORF">VIBNISOn1_1760019</name>
</gene>
<dbReference type="Pfam" id="PF00258">
    <property type="entry name" value="Flavodoxin_1"/>
    <property type="match status" value="1"/>
</dbReference>
<dbReference type="InterPro" id="IPR029039">
    <property type="entry name" value="Flavoprotein-like_sf"/>
</dbReference>
<evidence type="ECO:0000259" key="5">
    <source>
        <dbReference type="PROSITE" id="PS50902"/>
    </source>
</evidence>
<dbReference type="Gene3D" id="3.40.50.360">
    <property type="match status" value="1"/>
</dbReference>
<dbReference type="EC" id="1.6.2.4" evidence="4"/>
<organism evidence="7 8">
    <name type="scientific">Vibrio nigripulchritudo SOn1</name>
    <dbReference type="NCBI Taxonomy" id="1238450"/>
    <lineage>
        <taxon>Bacteria</taxon>
        <taxon>Pseudomonadati</taxon>
        <taxon>Pseudomonadota</taxon>
        <taxon>Gammaproteobacteria</taxon>
        <taxon>Vibrionales</taxon>
        <taxon>Vibrionaceae</taxon>
        <taxon>Vibrio</taxon>
    </lineage>
</organism>
<keyword evidence="3" id="KW-0249">Electron transport</keyword>
<dbReference type="InterPro" id="IPR023173">
    <property type="entry name" value="NADPH_Cyt_P450_Rdtase_alpha"/>
</dbReference>
<evidence type="ECO:0000313" key="8">
    <source>
        <dbReference type="Proteomes" id="UP000018211"/>
    </source>
</evidence>
<evidence type="ECO:0000256" key="3">
    <source>
        <dbReference type="ARBA" id="ARBA00022982"/>
    </source>
</evidence>
<evidence type="ECO:0000256" key="1">
    <source>
        <dbReference type="ARBA" id="ARBA00022630"/>
    </source>
</evidence>
<dbReference type="AlphaFoldDB" id="A0AAV2VP07"/>
<dbReference type="Pfam" id="PF00175">
    <property type="entry name" value="NAD_binding_1"/>
    <property type="match status" value="1"/>
</dbReference>
<dbReference type="SUPFAM" id="SSF52343">
    <property type="entry name" value="Ferredoxin reductase-like, C-terminal NADP-linked domain"/>
    <property type="match status" value="1"/>
</dbReference>
<dbReference type="InterPro" id="IPR001709">
    <property type="entry name" value="Flavoprot_Pyr_Nucl_cyt_Rdtase"/>
</dbReference>
<dbReference type="Gene3D" id="1.20.990.10">
    <property type="entry name" value="NADPH-cytochrome p450 Reductase, Chain A, domain 3"/>
    <property type="match status" value="1"/>
</dbReference>
<dbReference type="InterPro" id="IPR017938">
    <property type="entry name" value="Riboflavin_synthase-like_b-brl"/>
</dbReference>
<dbReference type="InterPro" id="IPR001433">
    <property type="entry name" value="OxRdtase_FAD/NAD-bd"/>
</dbReference>
<keyword evidence="2" id="KW-0288">FMN</keyword>
<proteinExistence type="predicted"/>
<dbReference type="GO" id="GO:0003958">
    <property type="term" value="F:NADPH-hemoprotein reductase activity"/>
    <property type="evidence" value="ECO:0007669"/>
    <property type="project" value="UniProtKB-EC"/>
</dbReference>
<evidence type="ECO:0000313" key="7">
    <source>
        <dbReference type="EMBL" id="CCO46399.1"/>
    </source>
</evidence>
<dbReference type="EMBL" id="CAOF01000086">
    <property type="protein sequence ID" value="CCO46399.1"/>
    <property type="molecule type" value="Genomic_DNA"/>
</dbReference>
<dbReference type="GO" id="GO:0010181">
    <property type="term" value="F:FMN binding"/>
    <property type="evidence" value="ECO:0007669"/>
    <property type="project" value="InterPro"/>
</dbReference>
<dbReference type="PRINTS" id="PR00371">
    <property type="entry name" value="FPNCR"/>
</dbReference>
<dbReference type="InterPro" id="IPR001094">
    <property type="entry name" value="Flavdoxin-like"/>
</dbReference>
<comment type="caution">
    <text evidence="7">The sequence shown here is derived from an EMBL/GenBank/DDBJ whole genome shotgun (WGS) entry which is preliminary data.</text>
</comment>
<dbReference type="GO" id="GO:0050660">
    <property type="term" value="F:flavin adenine dinucleotide binding"/>
    <property type="evidence" value="ECO:0007669"/>
    <property type="project" value="TreeGrafter"/>
</dbReference>
<feature type="domain" description="Flavodoxin-like" evidence="5">
    <location>
        <begin position="8"/>
        <end position="145"/>
    </location>
</feature>
<keyword evidence="3" id="KW-0813">Transport</keyword>
<protein>
    <recommendedName>
        <fullName evidence="4">NADPH--hemoprotein reductase</fullName>
        <ecNumber evidence="4">1.6.2.4</ecNumber>
    </recommendedName>
</protein>
<dbReference type="PANTHER" id="PTHR19384:SF17">
    <property type="entry name" value="NADPH--CYTOCHROME P450 REDUCTASE"/>
    <property type="match status" value="1"/>
</dbReference>
<dbReference type="PROSITE" id="PS51384">
    <property type="entry name" value="FAD_FR"/>
    <property type="match status" value="1"/>
</dbReference>
<dbReference type="SUPFAM" id="SSF63380">
    <property type="entry name" value="Riboflavin synthase domain-like"/>
    <property type="match status" value="1"/>
</dbReference>
<dbReference type="PRINTS" id="PR00369">
    <property type="entry name" value="FLAVODOXIN"/>
</dbReference>
<sequence>MQSAIQSMYVVYGSVSGNAKELASQLFSDSELAQRFDITLKELDEFDPSSINENTFVAFITSSFGDGEPPGNAELFWQKFQEITSPLTFSFGVFGLGDTAYPNFCGFSRGLDSALTALGAKRLINRVDADLNYLPLFETWKSTLKSVLLENNSEAGLSLDISVTSYGEDSAYQASLLSASQLTATFPCLYRFTLNIEGSGIQYQPGDIVHLVPTNQAPLLTPFAEFFSVPLSEVQAALASKEIARISKATLRKLTQKYPNNDLKALLKHRNKAALTEYLKRHQIIDLLRDFYPPEAVTLEELSLCLSGIEPRTYSIASSQLADTNTLDICVREVWSDPENAEPRPGCATAYLHSLEVGDQVPLFVRSNPSFHFDMNVPSVLIATGAGIAPFIGYLQARERTQPNSPCILFFGEKYQDKDFAYKDEIGRWLKSGTLQNSFVAFSRDNDSKVYVQDSVNEHQDLVNDFIDQGAHVYVCGRKQNLATEIEPMMNRLSEQSSDNRLQTLTEAERLHLDLF</sequence>
<dbReference type="SUPFAM" id="SSF52218">
    <property type="entry name" value="Flavoproteins"/>
    <property type="match status" value="1"/>
</dbReference>
<dbReference type="InterPro" id="IPR008254">
    <property type="entry name" value="Flavodoxin/NO_synth"/>
</dbReference>
<keyword evidence="1" id="KW-0285">Flavoprotein</keyword>
<dbReference type="Gene3D" id="2.40.30.10">
    <property type="entry name" value="Translation factors"/>
    <property type="match status" value="1"/>
</dbReference>
<name>A0AAV2VP07_9VIBR</name>
<reference evidence="7 8" key="1">
    <citation type="journal article" date="2013" name="ISME J.">
        <title>Comparative genomics of pathogenic lineages of Vibrio nigripulchritudo identifies virulence-associated traits.</title>
        <authorList>
            <person name="Goudenege D."/>
            <person name="Labreuche Y."/>
            <person name="Krin E."/>
            <person name="Ansquer D."/>
            <person name="Mangenot S."/>
            <person name="Calteau A."/>
            <person name="Medigue C."/>
            <person name="Mazel D."/>
            <person name="Polz M.F."/>
            <person name="Le Roux F."/>
        </authorList>
    </citation>
    <scope>NUCLEOTIDE SEQUENCE [LARGE SCALE GENOMIC DNA]</scope>
    <source>
        <strain evidence="7 8">SOn1</strain>
    </source>
</reference>
<dbReference type="Proteomes" id="UP000018211">
    <property type="component" value="Unassembled WGS sequence"/>
</dbReference>
<evidence type="ECO:0000256" key="2">
    <source>
        <dbReference type="ARBA" id="ARBA00022643"/>
    </source>
</evidence>
<evidence type="ECO:0000259" key="6">
    <source>
        <dbReference type="PROSITE" id="PS51384"/>
    </source>
</evidence>
<feature type="domain" description="FAD-binding FR-type" evidence="6">
    <location>
        <begin position="169"/>
        <end position="374"/>
    </location>
</feature>
<dbReference type="GO" id="GO:0005829">
    <property type="term" value="C:cytosol"/>
    <property type="evidence" value="ECO:0007669"/>
    <property type="project" value="TreeGrafter"/>
</dbReference>
<dbReference type="Gene3D" id="3.40.50.80">
    <property type="entry name" value="Nucleotide-binding domain of ferredoxin-NADP reductase (FNR) module"/>
    <property type="match status" value="1"/>
</dbReference>
<dbReference type="PROSITE" id="PS50902">
    <property type="entry name" value="FLAVODOXIN_LIKE"/>
    <property type="match status" value="1"/>
</dbReference>